<sequence>MYGGISVQDFGIDNKTIADELAVGRASGFVGKTIEPFLSGAYTISDNHLYKLLTELVDKEDIKLEPSALAGMIGPIKLHKEGRGYLQNNDLKHKLTQSTHIVWGTGGSMVPKEVMEEYYQTGSQLIKKSFNK</sequence>
<organism evidence="1">
    <name type="scientific">Bacillus mycoides</name>
    <dbReference type="NCBI Taxonomy" id="1405"/>
    <lineage>
        <taxon>Bacteria</taxon>
        <taxon>Bacillati</taxon>
        <taxon>Bacillota</taxon>
        <taxon>Bacilli</taxon>
        <taxon>Bacillales</taxon>
        <taxon>Bacillaceae</taxon>
        <taxon>Bacillus</taxon>
        <taxon>Bacillus cereus group</taxon>
    </lineage>
</organism>
<dbReference type="EMBL" id="ACMP01000214">
    <property type="protein sequence ID" value="EEL67339.1"/>
    <property type="molecule type" value="Genomic_DNA"/>
</dbReference>
<proteinExistence type="predicted"/>
<dbReference type="Proteomes" id="UP000001753">
    <property type="component" value="Chromosome"/>
</dbReference>
<dbReference type="Gene3D" id="3.40.50.1100">
    <property type="match status" value="1"/>
</dbReference>
<dbReference type="AlphaFoldDB" id="C2Y407"/>
<accession>C2Y407</accession>
<protein>
    <submittedName>
        <fullName evidence="1">D-serine dehydratase</fullName>
    </submittedName>
</protein>
<dbReference type="SUPFAM" id="SSF53686">
    <property type="entry name" value="Tryptophan synthase beta subunit-like PLP-dependent enzymes"/>
    <property type="match status" value="1"/>
</dbReference>
<comment type="caution">
    <text evidence="1">The sequence shown here is derived from an EMBL/GenBank/DDBJ whole genome shotgun (WGS) entry which is preliminary data.</text>
</comment>
<name>C2Y407_BACMY</name>
<evidence type="ECO:0000313" key="1">
    <source>
        <dbReference type="EMBL" id="EEL67339.1"/>
    </source>
</evidence>
<reference evidence="1" key="1">
    <citation type="journal article" date="2012" name="Genome Res.">
        <title>Genomic characterization of the Bacillus cereus sensu lato species: Backdrop to the evolution of Bacillus anthracis.</title>
        <authorList>
            <person name="Zwick M.E."/>
            <person name="Joseph S.J."/>
            <person name="Didelot X."/>
            <person name="Chen P.E."/>
            <person name="Bishop-Lilly K.A."/>
            <person name="Stewart A.C."/>
            <person name="Willner K."/>
            <person name="Nolan N."/>
            <person name="Lentz S."/>
            <person name="Thomason M.K."/>
            <person name="Sozhamannan S."/>
            <person name="Mateczun A.J."/>
            <person name="Du L."/>
            <person name="Read T.D."/>
        </authorList>
    </citation>
    <scope>NUCLEOTIDE SEQUENCE [LARGE SCALE GENOMIC DNA]</scope>
    <source>
        <strain evidence="1">AH603</strain>
    </source>
</reference>
<dbReference type="InterPro" id="IPR036052">
    <property type="entry name" value="TrpB-like_PALP_sf"/>
</dbReference>
<gene>
    <name evidence="1" type="ORF">bcere0026_57190</name>
</gene>
<dbReference type="HOGENOM" id="CLU_035707_1_1_9"/>
<dbReference type="GO" id="GO:1901605">
    <property type="term" value="P:alpha-amino acid metabolic process"/>
    <property type="evidence" value="ECO:0007669"/>
    <property type="project" value="UniProtKB-ARBA"/>
</dbReference>